<evidence type="ECO:0000313" key="3">
    <source>
        <dbReference type="Proteomes" id="UP001429745"/>
    </source>
</evidence>
<name>A0ABX1KDW5_9MICO</name>
<dbReference type="InterPro" id="IPR002734">
    <property type="entry name" value="RibDG_C"/>
</dbReference>
<dbReference type="Pfam" id="PF01872">
    <property type="entry name" value="RibD_C"/>
    <property type="match status" value="1"/>
</dbReference>
<accession>A0ABX1KDW5</accession>
<proteinExistence type="predicted"/>
<sequence length="180" mass="19626">MRKLFQSALISLDGVVASPDSWAMQYFNDESGQSALAQLERSDGMLMGRNTYLELTARWHNDSGVFGARLAEIPKYVFSSTLSEAAWSNTTLVRRDPVTEVTRLKYAGGGDLTLYGYGRLAQTLLQAGLVDEMMLSIHPVVVGESAPRLQSPPLGLTLSGVATRRTGVVVAMYQVRQPGE</sequence>
<gene>
    <name evidence="2" type="ORF">HF576_14700</name>
</gene>
<dbReference type="SUPFAM" id="SSF53597">
    <property type="entry name" value="Dihydrofolate reductase-like"/>
    <property type="match status" value="1"/>
</dbReference>
<evidence type="ECO:0000313" key="2">
    <source>
        <dbReference type="EMBL" id="NLP85099.1"/>
    </source>
</evidence>
<dbReference type="RefSeq" id="WP_168913536.1">
    <property type="nucleotide sequence ID" value="NZ_JABACI010000004.1"/>
</dbReference>
<protein>
    <submittedName>
        <fullName evidence="2">Dihydrofolate reductase</fullName>
    </submittedName>
</protein>
<dbReference type="Proteomes" id="UP001429745">
    <property type="component" value="Unassembled WGS sequence"/>
</dbReference>
<organism evidence="2 3">
    <name type="scientific">Microbacterium salsuginis</name>
    <dbReference type="NCBI Taxonomy" id="2722803"/>
    <lineage>
        <taxon>Bacteria</taxon>
        <taxon>Bacillati</taxon>
        <taxon>Actinomycetota</taxon>
        <taxon>Actinomycetes</taxon>
        <taxon>Micrococcales</taxon>
        <taxon>Microbacteriaceae</taxon>
        <taxon>Microbacterium</taxon>
    </lineage>
</organism>
<reference evidence="2 3" key="1">
    <citation type="submission" date="2020-04" db="EMBL/GenBank/DDBJ databases">
        <title>CFH 90308 Microbacterium sp.</title>
        <authorList>
            <person name="Nie G."/>
            <person name="Ming H."/>
            <person name="Xia T."/>
        </authorList>
    </citation>
    <scope>NUCLEOTIDE SEQUENCE [LARGE SCALE GENOMIC DNA]</scope>
    <source>
        <strain evidence="2 3">CFH 90308</strain>
    </source>
</reference>
<dbReference type="Gene3D" id="3.40.430.10">
    <property type="entry name" value="Dihydrofolate Reductase, subunit A"/>
    <property type="match status" value="1"/>
</dbReference>
<dbReference type="InterPro" id="IPR050765">
    <property type="entry name" value="Riboflavin_Biosynth_HTPR"/>
</dbReference>
<comment type="caution">
    <text evidence="2">The sequence shown here is derived from an EMBL/GenBank/DDBJ whole genome shotgun (WGS) entry which is preliminary data.</text>
</comment>
<evidence type="ECO:0000259" key="1">
    <source>
        <dbReference type="Pfam" id="PF01872"/>
    </source>
</evidence>
<feature type="domain" description="Bacterial bifunctional deaminase-reductase C-terminal" evidence="1">
    <location>
        <begin position="4"/>
        <end position="163"/>
    </location>
</feature>
<dbReference type="PANTHER" id="PTHR38011:SF2">
    <property type="entry name" value="BIFUNCTIONAL DEAMINASE-REDUCTASE DOMAIN PROTEIN"/>
    <property type="match status" value="1"/>
</dbReference>
<dbReference type="PANTHER" id="PTHR38011">
    <property type="entry name" value="DIHYDROFOLATE REDUCTASE FAMILY PROTEIN (AFU_ORTHOLOGUE AFUA_8G06820)"/>
    <property type="match status" value="1"/>
</dbReference>
<dbReference type="InterPro" id="IPR024072">
    <property type="entry name" value="DHFR-like_dom_sf"/>
</dbReference>
<dbReference type="EMBL" id="JABACI010000004">
    <property type="protein sequence ID" value="NLP85099.1"/>
    <property type="molecule type" value="Genomic_DNA"/>
</dbReference>
<keyword evidence="3" id="KW-1185">Reference proteome</keyword>